<organism evidence="1 2">
    <name type="scientific">Paenibacillus aurantius</name>
    <dbReference type="NCBI Taxonomy" id="2918900"/>
    <lineage>
        <taxon>Bacteria</taxon>
        <taxon>Bacillati</taxon>
        <taxon>Bacillota</taxon>
        <taxon>Bacilli</taxon>
        <taxon>Bacillales</taxon>
        <taxon>Paenibacillaceae</taxon>
        <taxon>Paenibacillus</taxon>
    </lineage>
</organism>
<dbReference type="EMBL" id="CP130318">
    <property type="protein sequence ID" value="WNQ11473.1"/>
    <property type="molecule type" value="Genomic_DNA"/>
</dbReference>
<dbReference type="AlphaFoldDB" id="A0AA96RFP8"/>
<accession>A0AA96RFP8</accession>
<protein>
    <submittedName>
        <fullName evidence="1">Uncharacterized protein</fullName>
    </submittedName>
</protein>
<evidence type="ECO:0000313" key="2">
    <source>
        <dbReference type="Proteomes" id="UP001305702"/>
    </source>
</evidence>
<name>A0AA96RFP8_9BACL</name>
<gene>
    <name evidence="1" type="ORF">MJA45_28420</name>
</gene>
<keyword evidence="2" id="KW-1185">Reference proteome</keyword>
<proteinExistence type="predicted"/>
<reference evidence="1 2" key="1">
    <citation type="submission" date="2022-02" db="EMBL/GenBank/DDBJ databases">
        <title>Paenibacillus sp. MBLB1776 Whole Genome Shotgun Sequencing.</title>
        <authorList>
            <person name="Hwang C.Y."/>
            <person name="Cho E.-S."/>
            <person name="Seo M.-J."/>
        </authorList>
    </citation>
    <scope>NUCLEOTIDE SEQUENCE [LARGE SCALE GENOMIC DNA]</scope>
    <source>
        <strain evidence="1 2">MBLB1776</strain>
    </source>
</reference>
<dbReference type="RefSeq" id="WP_315605249.1">
    <property type="nucleotide sequence ID" value="NZ_CP130318.1"/>
</dbReference>
<sequence>MNPMDQVNLIGKLADLKSQQYDSLLLLSALTDLLIEKGLLTQAELQARIASLDADALPERFHG</sequence>
<dbReference type="InterPro" id="IPR042262">
    <property type="entry name" value="CN_hydtase_beta_C"/>
</dbReference>
<dbReference type="Gene3D" id="1.10.472.20">
    <property type="entry name" value="Nitrile hydratase, beta subunit"/>
    <property type="match status" value="1"/>
</dbReference>
<dbReference type="Proteomes" id="UP001305702">
    <property type="component" value="Chromosome"/>
</dbReference>
<evidence type="ECO:0000313" key="1">
    <source>
        <dbReference type="EMBL" id="WNQ11473.1"/>
    </source>
</evidence>
<dbReference type="KEGG" id="paun:MJA45_28420"/>